<dbReference type="GO" id="GO:0000160">
    <property type="term" value="P:phosphorelay signal transduction system"/>
    <property type="evidence" value="ECO:0007669"/>
    <property type="project" value="InterPro"/>
</dbReference>
<dbReference type="GO" id="GO:0005886">
    <property type="term" value="C:plasma membrane"/>
    <property type="evidence" value="ECO:0007669"/>
    <property type="project" value="TreeGrafter"/>
</dbReference>
<dbReference type="InterPro" id="IPR029787">
    <property type="entry name" value="Nucleotide_cyclase"/>
</dbReference>
<dbReference type="InterPro" id="IPR050469">
    <property type="entry name" value="Diguanylate_Cyclase"/>
</dbReference>
<feature type="modified residue" description="4-aspartylphosphate" evidence="4">
    <location>
        <position position="60"/>
    </location>
</feature>
<dbReference type="SUPFAM" id="SSF52172">
    <property type="entry name" value="CheY-like"/>
    <property type="match status" value="1"/>
</dbReference>
<dbReference type="InterPro" id="IPR011006">
    <property type="entry name" value="CheY-like_superfamily"/>
</dbReference>
<name>G4QJR1_GLANF</name>
<dbReference type="HOGENOM" id="CLU_000445_11_28_6"/>
<accession>G4QJR1</accession>
<dbReference type="eggNOG" id="COG3706">
    <property type="taxonomic scope" value="Bacteria"/>
</dbReference>
<dbReference type="NCBIfam" id="TIGR00254">
    <property type="entry name" value="GGDEF"/>
    <property type="match status" value="1"/>
</dbReference>
<comment type="cofactor">
    <cofactor evidence="1">
        <name>Mg(2+)</name>
        <dbReference type="ChEBI" id="CHEBI:18420"/>
    </cofactor>
</comment>
<dbReference type="PROSITE" id="PS50110">
    <property type="entry name" value="RESPONSE_REGULATORY"/>
    <property type="match status" value="1"/>
</dbReference>
<dbReference type="Gene3D" id="3.30.70.270">
    <property type="match status" value="1"/>
</dbReference>
<dbReference type="SMART" id="SM00448">
    <property type="entry name" value="REC"/>
    <property type="match status" value="1"/>
</dbReference>
<dbReference type="GO" id="GO:0052621">
    <property type="term" value="F:diguanylate cyclase activity"/>
    <property type="evidence" value="ECO:0007669"/>
    <property type="project" value="UniProtKB-EC"/>
</dbReference>
<gene>
    <name evidence="7" type="primary">pleD</name>
    <name evidence="7" type="ordered locus">GNIT_0567</name>
</gene>
<reference evidence="7 8" key="1">
    <citation type="journal article" date="2011" name="J. Bacteriol.">
        <title>Complete genome sequence of seawater bacterium Glaciecola nitratireducens FR1064T.</title>
        <authorList>
            <person name="Bian F."/>
            <person name="Qin Q.L."/>
            <person name="Xie B.B."/>
            <person name="Shu Y.L."/>
            <person name="Zhang X.Y."/>
            <person name="Yu Y."/>
            <person name="Chen B."/>
            <person name="Chen X.L."/>
            <person name="Zhou B.C."/>
            <person name="Zhang Y.Z."/>
        </authorList>
    </citation>
    <scope>NUCLEOTIDE SEQUENCE [LARGE SCALE GENOMIC DNA]</scope>
    <source>
        <strain evidence="8">JCM 12485 / KCTC 12276 / FR1064</strain>
    </source>
</reference>
<evidence type="ECO:0000313" key="7">
    <source>
        <dbReference type="EMBL" id="AEP28721.1"/>
    </source>
</evidence>
<comment type="catalytic activity">
    <reaction evidence="3">
        <text>2 GTP = 3',3'-c-di-GMP + 2 diphosphate</text>
        <dbReference type="Rhea" id="RHEA:24898"/>
        <dbReference type="ChEBI" id="CHEBI:33019"/>
        <dbReference type="ChEBI" id="CHEBI:37565"/>
        <dbReference type="ChEBI" id="CHEBI:58805"/>
        <dbReference type="EC" id="2.7.7.65"/>
    </reaction>
</comment>
<dbReference type="AlphaFoldDB" id="G4QJR1"/>
<feature type="domain" description="GGDEF" evidence="6">
    <location>
        <begin position="170"/>
        <end position="307"/>
    </location>
</feature>
<dbReference type="EMBL" id="CP003060">
    <property type="protein sequence ID" value="AEP28721.1"/>
    <property type="molecule type" value="Genomic_DNA"/>
</dbReference>
<dbReference type="PANTHER" id="PTHR45138:SF9">
    <property type="entry name" value="DIGUANYLATE CYCLASE DGCM-RELATED"/>
    <property type="match status" value="1"/>
</dbReference>
<dbReference type="GO" id="GO:1902201">
    <property type="term" value="P:negative regulation of bacterial-type flagellum-dependent cell motility"/>
    <property type="evidence" value="ECO:0007669"/>
    <property type="project" value="TreeGrafter"/>
</dbReference>
<evidence type="ECO:0000313" key="8">
    <source>
        <dbReference type="Proteomes" id="UP000009282"/>
    </source>
</evidence>
<evidence type="ECO:0000256" key="2">
    <source>
        <dbReference type="ARBA" id="ARBA00012528"/>
    </source>
</evidence>
<dbReference type="Pfam" id="PF00072">
    <property type="entry name" value="Response_reg"/>
    <property type="match status" value="1"/>
</dbReference>
<dbReference type="CDD" id="cd01949">
    <property type="entry name" value="GGDEF"/>
    <property type="match status" value="1"/>
</dbReference>
<dbReference type="EC" id="2.7.7.65" evidence="2"/>
<dbReference type="InterPro" id="IPR000160">
    <property type="entry name" value="GGDEF_dom"/>
</dbReference>
<sequence length="307" mass="34668">MSSDTITRKPVVLIVDDDITTVKFIAEAIRDQYDVIFTLSAEDCLQKAMAEQKPDLILLDVKMPSVDGFQICEALKKSEETQNIPVIFITSAKHQEDQEKGFEMGAIDYITKPINVKILRARLKAHIRQSIDLKNLEELALTDVLTGVPNRRKFNEAMRSDWKLAVRDKKPISLLMIDIDEFKRFNDHYGHPEGDKCLIAVAKTLKQTVDRPIDMVARIGGEEFVILLPDTDLSGAEFIATKVRQSIHALNFPHSESKVCDFVTLSIGVSSMKPTMQEDPEMLIDAADKALYKAKHDGKDCYRVVTF</sequence>
<dbReference type="SUPFAM" id="SSF55073">
    <property type="entry name" value="Nucleotide cyclase"/>
    <property type="match status" value="1"/>
</dbReference>
<dbReference type="Proteomes" id="UP000009282">
    <property type="component" value="Chromosome"/>
</dbReference>
<keyword evidence="4" id="KW-0597">Phosphoprotein</keyword>
<dbReference type="SMART" id="SM00267">
    <property type="entry name" value="GGDEF"/>
    <property type="match status" value="1"/>
</dbReference>
<dbReference type="PROSITE" id="PS50887">
    <property type="entry name" value="GGDEF"/>
    <property type="match status" value="1"/>
</dbReference>
<evidence type="ECO:0000256" key="3">
    <source>
        <dbReference type="ARBA" id="ARBA00034247"/>
    </source>
</evidence>
<dbReference type="Pfam" id="PF00990">
    <property type="entry name" value="GGDEF"/>
    <property type="match status" value="1"/>
</dbReference>
<dbReference type="OrthoDB" id="9812260at2"/>
<keyword evidence="8" id="KW-1185">Reference proteome</keyword>
<dbReference type="InterPro" id="IPR001789">
    <property type="entry name" value="Sig_transdc_resp-reg_receiver"/>
</dbReference>
<dbReference type="KEGG" id="gni:GNIT_0567"/>
<evidence type="ECO:0000256" key="4">
    <source>
        <dbReference type="PROSITE-ProRule" id="PRU00169"/>
    </source>
</evidence>
<dbReference type="PANTHER" id="PTHR45138">
    <property type="entry name" value="REGULATORY COMPONENTS OF SENSORY TRANSDUCTION SYSTEM"/>
    <property type="match status" value="1"/>
</dbReference>
<evidence type="ECO:0000259" key="5">
    <source>
        <dbReference type="PROSITE" id="PS50110"/>
    </source>
</evidence>
<evidence type="ECO:0000256" key="1">
    <source>
        <dbReference type="ARBA" id="ARBA00001946"/>
    </source>
</evidence>
<dbReference type="InterPro" id="IPR043128">
    <property type="entry name" value="Rev_trsase/Diguanyl_cyclase"/>
</dbReference>
<proteinExistence type="predicted"/>
<evidence type="ECO:0000259" key="6">
    <source>
        <dbReference type="PROSITE" id="PS50887"/>
    </source>
</evidence>
<dbReference type="RefSeq" id="WP_014107598.1">
    <property type="nucleotide sequence ID" value="NC_016041.1"/>
</dbReference>
<dbReference type="GO" id="GO:0043709">
    <property type="term" value="P:cell adhesion involved in single-species biofilm formation"/>
    <property type="evidence" value="ECO:0007669"/>
    <property type="project" value="TreeGrafter"/>
</dbReference>
<protein>
    <recommendedName>
        <fullName evidence="2">diguanylate cyclase</fullName>
        <ecNumber evidence="2">2.7.7.65</ecNumber>
    </recommendedName>
</protein>
<organism evidence="7 8">
    <name type="scientific">Glaciecola nitratireducens (strain JCM 12485 / KCTC 12276 / FR1064)</name>
    <dbReference type="NCBI Taxonomy" id="1085623"/>
    <lineage>
        <taxon>Bacteria</taxon>
        <taxon>Pseudomonadati</taxon>
        <taxon>Pseudomonadota</taxon>
        <taxon>Gammaproteobacteria</taxon>
        <taxon>Alteromonadales</taxon>
        <taxon>Alteromonadaceae</taxon>
        <taxon>Brumicola</taxon>
    </lineage>
</organism>
<dbReference type="STRING" id="1085623.GNIT_0567"/>
<dbReference type="FunFam" id="3.30.70.270:FF:000001">
    <property type="entry name" value="Diguanylate cyclase domain protein"/>
    <property type="match status" value="1"/>
</dbReference>
<feature type="domain" description="Response regulatory" evidence="5">
    <location>
        <begin position="11"/>
        <end position="127"/>
    </location>
</feature>
<dbReference type="Gene3D" id="3.40.50.2300">
    <property type="match status" value="1"/>
</dbReference>